<dbReference type="SMART" id="SM00248">
    <property type="entry name" value="ANK"/>
    <property type="match status" value="10"/>
</dbReference>
<dbReference type="Pfam" id="PF22939">
    <property type="entry name" value="WHD_GPIID"/>
    <property type="match status" value="1"/>
</dbReference>
<sequence length="738" mass="82233">MSRGLHNLESLVPTVHLHGEDEEEVEKIEKEINAVIASKVHDLSKRFNLRQEEAQLLGNELTSMPNRTYLWVYLVCDMIERGLGISSYAIQQIVRDIPSTVDEAYERILCRSTDARQARNLLHIVVGALRPLSLQEMSVAIAISGGCDPRDVRPQPETRYRDAIKILCGLFVTIVDSKVYLIHQTAKEFLQQSRSALPPPGNFVWKASFDPLESNQVLAGVCVKYLHFMAKFGSSFPPHLHSISDCTCETNCAEDSFLAYSVEFWTTHFRRSSPSDDSMTEELVTDLCNVDWAGCLVWLTSYNETMDPYRRISPSSFTSLILASYFGIETMVSKLVQKKNVQLNSKDNKHGRSALAWAAFNGHSTVVQELLNTADSIPIIRLFSRDRIDINSADVNGRTPLTLAADGGHEAVVRLLLHTNKADVDYKSDGGWTPLASAADNGHEAIVRSLISTGKASVHSIIDRRALRPRYAWAEPLRKGIKLFAFVPFKTESQFLENHQLSPFRLAVIRGKTDVVKAFLELSDIDINGKGYQGRTALGHAAATGNEELVKLLLRSNKIIVDAMDMEGNTPLCLAAENGKVEVARLLLSTRNANINHMDSAGRTPLGLASQRGHKRVVQYLLELQEVDANLGHYAFVTPLSLALKQWDKSIVQALVDSGKVDPNYRDHNQKTALHFAAQFGQFGFVQDLLRIPMVDVHAKDERGRTPFGSWKSGCQRQRFQGTHSPCYCRGEGLAAHS</sequence>
<dbReference type="SUPFAM" id="SSF48403">
    <property type="entry name" value="Ankyrin repeat"/>
    <property type="match status" value="2"/>
</dbReference>
<dbReference type="PROSITE" id="PS50297">
    <property type="entry name" value="ANK_REP_REGION"/>
    <property type="match status" value="4"/>
</dbReference>
<feature type="repeat" description="ANK" evidence="3">
    <location>
        <begin position="601"/>
        <end position="623"/>
    </location>
</feature>
<dbReference type="Proteomes" id="UP001281614">
    <property type="component" value="Unassembled WGS sequence"/>
</dbReference>
<proteinExistence type="predicted"/>
<keyword evidence="7" id="KW-1185">Reference proteome</keyword>
<evidence type="ECO:0000259" key="4">
    <source>
        <dbReference type="Pfam" id="PF22939"/>
    </source>
</evidence>
<name>A0AAD9Y0M7_COLKA</name>
<dbReference type="PROSITE" id="PS50088">
    <property type="entry name" value="ANK_REPEAT"/>
    <property type="match status" value="4"/>
</dbReference>
<keyword evidence="1" id="KW-0677">Repeat</keyword>
<dbReference type="InterPro" id="IPR050889">
    <property type="entry name" value="Dendritic_Spine_Reg/Scaffold"/>
</dbReference>
<keyword evidence="2 3" id="KW-0040">ANK repeat</keyword>
<dbReference type="Pfam" id="PF12796">
    <property type="entry name" value="Ank_2"/>
    <property type="match status" value="4"/>
</dbReference>
<evidence type="ECO:0000256" key="1">
    <source>
        <dbReference type="ARBA" id="ARBA00022737"/>
    </source>
</evidence>
<evidence type="ECO:0000256" key="2">
    <source>
        <dbReference type="ARBA" id="ARBA00023043"/>
    </source>
</evidence>
<evidence type="ECO:0000313" key="6">
    <source>
        <dbReference type="EMBL" id="KAK2730758.1"/>
    </source>
</evidence>
<evidence type="ECO:0000256" key="3">
    <source>
        <dbReference type="PROSITE-ProRule" id="PRU00023"/>
    </source>
</evidence>
<feature type="domain" description="DUF7069" evidence="5">
    <location>
        <begin position="28"/>
        <end position="87"/>
    </location>
</feature>
<dbReference type="PANTHER" id="PTHR24166">
    <property type="entry name" value="ROLLING PEBBLES, ISOFORM B"/>
    <property type="match status" value="1"/>
</dbReference>
<dbReference type="Gene3D" id="1.25.40.20">
    <property type="entry name" value="Ankyrin repeat-containing domain"/>
    <property type="match status" value="5"/>
</dbReference>
<accession>A0AAD9Y0M7</accession>
<dbReference type="Pfam" id="PF23239">
    <property type="entry name" value="DUF7069"/>
    <property type="match status" value="1"/>
</dbReference>
<dbReference type="EMBL" id="VYYT01000643">
    <property type="protein sequence ID" value="KAK2730758.1"/>
    <property type="molecule type" value="Genomic_DNA"/>
</dbReference>
<dbReference type="PANTHER" id="PTHR24166:SF48">
    <property type="entry name" value="PROTEIN VAPYRIN"/>
    <property type="match status" value="1"/>
</dbReference>
<dbReference type="InterPro" id="IPR054471">
    <property type="entry name" value="GPIID_WHD"/>
</dbReference>
<feature type="repeat" description="ANK" evidence="3">
    <location>
        <begin position="396"/>
        <end position="417"/>
    </location>
</feature>
<feature type="domain" description="GPI inositol-deacylase winged helix" evidence="4">
    <location>
        <begin position="105"/>
        <end position="192"/>
    </location>
</feature>
<dbReference type="Pfam" id="PF13637">
    <property type="entry name" value="Ank_4"/>
    <property type="match status" value="1"/>
</dbReference>
<feature type="repeat" description="ANK" evidence="3">
    <location>
        <begin position="567"/>
        <end position="600"/>
    </location>
</feature>
<organism evidence="6 7">
    <name type="scientific">Colletotrichum kahawae</name>
    <name type="common">Coffee berry disease fungus</name>
    <dbReference type="NCBI Taxonomy" id="34407"/>
    <lineage>
        <taxon>Eukaryota</taxon>
        <taxon>Fungi</taxon>
        <taxon>Dikarya</taxon>
        <taxon>Ascomycota</taxon>
        <taxon>Pezizomycotina</taxon>
        <taxon>Sordariomycetes</taxon>
        <taxon>Hypocreomycetidae</taxon>
        <taxon>Glomerellales</taxon>
        <taxon>Glomerellaceae</taxon>
        <taxon>Colletotrichum</taxon>
        <taxon>Colletotrichum gloeosporioides species complex</taxon>
    </lineage>
</organism>
<reference evidence="6" key="1">
    <citation type="submission" date="2023-02" db="EMBL/GenBank/DDBJ databases">
        <title>Colletotrichum kahawae CIFC_Que2 genome sequencing and assembly.</title>
        <authorList>
            <person name="Baroncelli R."/>
        </authorList>
    </citation>
    <scope>NUCLEOTIDE SEQUENCE</scope>
    <source>
        <strain evidence="6">CIFC_Que2</strain>
    </source>
</reference>
<dbReference type="InterPro" id="IPR036770">
    <property type="entry name" value="Ankyrin_rpt-contain_sf"/>
</dbReference>
<feature type="repeat" description="ANK" evidence="3">
    <location>
        <begin position="533"/>
        <end position="557"/>
    </location>
</feature>
<protein>
    <submittedName>
        <fullName evidence="6">Ankyrin repeat domain-containing protein 50-like protein 3</fullName>
    </submittedName>
</protein>
<dbReference type="InterPro" id="IPR055497">
    <property type="entry name" value="DUF7069"/>
</dbReference>
<evidence type="ECO:0000313" key="7">
    <source>
        <dbReference type="Proteomes" id="UP001281614"/>
    </source>
</evidence>
<gene>
    <name evidence="6" type="ORF">CKAH01_09381</name>
</gene>
<dbReference type="AlphaFoldDB" id="A0AAD9Y0M7"/>
<comment type="caution">
    <text evidence="6">The sequence shown here is derived from an EMBL/GenBank/DDBJ whole genome shotgun (WGS) entry which is preliminary data.</text>
</comment>
<evidence type="ECO:0000259" key="5">
    <source>
        <dbReference type="Pfam" id="PF23239"/>
    </source>
</evidence>
<dbReference type="InterPro" id="IPR002110">
    <property type="entry name" value="Ankyrin_rpt"/>
</dbReference>